<gene>
    <name evidence="3" type="ORF">E2C01_052435</name>
</gene>
<dbReference type="Proteomes" id="UP000324222">
    <property type="component" value="Unassembled WGS sequence"/>
</dbReference>
<evidence type="ECO:0000256" key="1">
    <source>
        <dbReference type="SAM" id="MobiDB-lite"/>
    </source>
</evidence>
<evidence type="ECO:0000256" key="2">
    <source>
        <dbReference type="SAM" id="Phobius"/>
    </source>
</evidence>
<evidence type="ECO:0000313" key="4">
    <source>
        <dbReference type="Proteomes" id="UP000324222"/>
    </source>
</evidence>
<protein>
    <submittedName>
        <fullName evidence="3">Uncharacterized protein</fullName>
    </submittedName>
</protein>
<feature type="region of interest" description="Disordered" evidence="1">
    <location>
        <begin position="1"/>
        <end position="25"/>
    </location>
</feature>
<keyword evidence="4" id="KW-1185">Reference proteome</keyword>
<sequence length="180" mass="19898">MDFSCNALPPSAPPSSPRPSSQPISGFTVGGWTLTSPSSPGKRYTRDFTQTENLHHPRDPEPLLFPIVAKRGRDQNLHRRILLHTFISLFPFLFSTTRWIILFPLVSSNCYFIFVIPAIPLPSPSFIINGLSSPPLPPSSATSYSSALPVSLRLHAPLQHHVSHKLSVSQSTSTQRCFPT</sequence>
<keyword evidence="2" id="KW-0472">Membrane</keyword>
<comment type="caution">
    <text evidence="3">The sequence shown here is derived from an EMBL/GenBank/DDBJ whole genome shotgun (WGS) entry which is preliminary data.</text>
</comment>
<reference evidence="3 4" key="1">
    <citation type="submission" date="2019-05" db="EMBL/GenBank/DDBJ databases">
        <title>Another draft genome of Portunus trituberculatus and its Hox gene families provides insights of decapod evolution.</title>
        <authorList>
            <person name="Jeong J.-H."/>
            <person name="Song I."/>
            <person name="Kim S."/>
            <person name="Choi T."/>
            <person name="Kim D."/>
            <person name="Ryu S."/>
            <person name="Kim W."/>
        </authorList>
    </citation>
    <scope>NUCLEOTIDE SEQUENCE [LARGE SCALE GENOMIC DNA]</scope>
    <source>
        <tissue evidence="3">Muscle</tissue>
    </source>
</reference>
<proteinExistence type="predicted"/>
<organism evidence="3 4">
    <name type="scientific">Portunus trituberculatus</name>
    <name type="common">Swimming crab</name>
    <name type="synonym">Neptunus trituberculatus</name>
    <dbReference type="NCBI Taxonomy" id="210409"/>
    <lineage>
        <taxon>Eukaryota</taxon>
        <taxon>Metazoa</taxon>
        <taxon>Ecdysozoa</taxon>
        <taxon>Arthropoda</taxon>
        <taxon>Crustacea</taxon>
        <taxon>Multicrustacea</taxon>
        <taxon>Malacostraca</taxon>
        <taxon>Eumalacostraca</taxon>
        <taxon>Eucarida</taxon>
        <taxon>Decapoda</taxon>
        <taxon>Pleocyemata</taxon>
        <taxon>Brachyura</taxon>
        <taxon>Eubrachyura</taxon>
        <taxon>Portunoidea</taxon>
        <taxon>Portunidae</taxon>
        <taxon>Portuninae</taxon>
        <taxon>Portunus</taxon>
    </lineage>
</organism>
<feature type="transmembrane region" description="Helical" evidence="2">
    <location>
        <begin position="81"/>
        <end position="105"/>
    </location>
</feature>
<keyword evidence="2" id="KW-1133">Transmembrane helix</keyword>
<dbReference type="EMBL" id="VSRR010015671">
    <property type="protein sequence ID" value="MPC58430.1"/>
    <property type="molecule type" value="Genomic_DNA"/>
</dbReference>
<name>A0A5B7GDP2_PORTR</name>
<accession>A0A5B7GDP2</accession>
<keyword evidence="2" id="KW-0812">Transmembrane</keyword>
<evidence type="ECO:0000313" key="3">
    <source>
        <dbReference type="EMBL" id="MPC58430.1"/>
    </source>
</evidence>
<dbReference type="AlphaFoldDB" id="A0A5B7GDP2"/>